<evidence type="ECO:0000256" key="3">
    <source>
        <dbReference type="ARBA" id="ARBA00015991"/>
    </source>
</evidence>
<dbReference type="RefSeq" id="WP_107584505.1">
    <property type="nucleotide sequence ID" value="NZ_PZJJ01000008.1"/>
</dbReference>
<dbReference type="Proteomes" id="UP000240509">
    <property type="component" value="Unassembled WGS sequence"/>
</dbReference>
<evidence type="ECO:0000313" key="10">
    <source>
        <dbReference type="Proteomes" id="UP000240509"/>
    </source>
</evidence>
<reference evidence="9 10" key="1">
    <citation type="submission" date="2018-03" db="EMBL/GenBank/DDBJ databases">
        <title>Alkalicoccus saliphilus sp. nov., isolated from a mineral pool.</title>
        <authorList>
            <person name="Zhao B."/>
        </authorList>
    </citation>
    <scope>NUCLEOTIDE SEQUENCE [LARGE SCALE GENOMIC DNA]</scope>
    <source>
        <strain evidence="9 10">6AG</strain>
    </source>
</reference>
<comment type="similarity">
    <text evidence="1 7">Belongs to the acylphosphatase family.</text>
</comment>
<evidence type="ECO:0000259" key="8">
    <source>
        <dbReference type="PROSITE" id="PS51160"/>
    </source>
</evidence>
<dbReference type="PRINTS" id="PR00112">
    <property type="entry name" value="ACYLPHPHTASE"/>
</dbReference>
<keyword evidence="5 6" id="KW-0378">Hydrolase</keyword>
<evidence type="ECO:0000256" key="6">
    <source>
        <dbReference type="RuleBase" id="RU000553"/>
    </source>
</evidence>
<dbReference type="SUPFAM" id="SSF54975">
    <property type="entry name" value="Acylphosphatase/BLUF domain-like"/>
    <property type="match status" value="1"/>
</dbReference>
<dbReference type="AlphaFoldDB" id="A0A2T4U7F8"/>
<comment type="caution">
    <text evidence="9">The sequence shown here is derived from an EMBL/GenBank/DDBJ whole genome shotgun (WGS) entry which is preliminary data.</text>
</comment>
<dbReference type="InterPro" id="IPR036046">
    <property type="entry name" value="Acylphosphatase-like_dom_sf"/>
</dbReference>
<dbReference type="GO" id="GO:0003998">
    <property type="term" value="F:acylphosphatase activity"/>
    <property type="evidence" value="ECO:0007669"/>
    <property type="project" value="UniProtKB-EC"/>
</dbReference>
<evidence type="ECO:0000313" key="9">
    <source>
        <dbReference type="EMBL" id="PTL39343.1"/>
    </source>
</evidence>
<dbReference type="PANTHER" id="PTHR47268:SF4">
    <property type="entry name" value="ACYLPHOSPHATASE"/>
    <property type="match status" value="1"/>
</dbReference>
<accession>A0A2T4U7F8</accession>
<feature type="domain" description="Acylphosphatase-like" evidence="8">
    <location>
        <begin position="3"/>
        <end position="90"/>
    </location>
</feature>
<evidence type="ECO:0000256" key="2">
    <source>
        <dbReference type="ARBA" id="ARBA00012150"/>
    </source>
</evidence>
<keyword evidence="10" id="KW-1185">Reference proteome</keyword>
<protein>
    <recommendedName>
        <fullName evidence="3 5">Acylphosphatase</fullName>
        <ecNumber evidence="2 5">3.6.1.7</ecNumber>
    </recommendedName>
</protein>
<feature type="active site" evidence="5">
    <location>
        <position position="18"/>
    </location>
</feature>
<dbReference type="Pfam" id="PF00708">
    <property type="entry name" value="Acylphosphatase"/>
    <property type="match status" value="1"/>
</dbReference>
<dbReference type="NCBIfam" id="NF010995">
    <property type="entry name" value="PRK14420.1"/>
    <property type="match status" value="1"/>
</dbReference>
<dbReference type="PROSITE" id="PS51160">
    <property type="entry name" value="ACYLPHOSPHATASE_3"/>
    <property type="match status" value="1"/>
</dbReference>
<evidence type="ECO:0000256" key="7">
    <source>
        <dbReference type="RuleBase" id="RU004168"/>
    </source>
</evidence>
<sequence>MPRYDITVTGRVQGVGFRYFTQMEAKKRKLTGWVRNETDGNVRLEVQGNEDSLDSFIQSLKEAQYPAKVEDVIAVTVDTEEKEKKFSILH</sequence>
<evidence type="ECO:0000256" key="4">
    <source>
        <dbReference type="ARBA" id="ARBA00047645"/>
    </source>
</evidence>
<comment type="catalytic activity">
    <reaction evidence="4 5 6">
        <text>an acyl phosphate + H2O = a carboxylate + phosphate + H(+)</text>
        <dbReference type="Rhea" id="RHEA:14965"/>
        <dbReference type="ChEBI" id="CHEBI:15377"/>
        <dbReference type="ChEBI" id="CHEBI:15378"/>
        <dbReference type="ChEBI" id="CHEBI:29067"/>
        <dbReference type="ChEBI" id="CHEBI:43474"/>
        <dbReference type="ChEBI" id="CHEBI:59918"/>
        <dbReference type="EC" id="3.6.1.7"/>
    </reaction>
</comment>
<name>A0A2T4U7F8_9BACI</name>
<evidence type="ECO:0000256" key="1">
    <source>
        <dbReference type="ARBA" id="ARBA00005614"/>
    </source>
</evidence>
<dbReference type="OrthoDB" id="9808093at2"/>
<dbReference type="PROSITE" id="PS00150">
    <property type="entry name" value="ACYLPHOSPHATASE_1"/>
    <property type="match status" value="1"/>
</dbReference>
<gene>
    <name evidence="9" type="ORF">C6Y45_06945</name>
</gene>
<organism evidence="9 10">
    <name type="scientific">Alkalicoccus saliphilus</name>
    <dbReference type="NCBI Taxonomy" id="200989"/>
    <lineage>
        <taxon>Bacteria</taxon>
        <taxon>Bacillati</taxon>
        <taxon>Bacillota</taxon>
        <taxon>Bacilli</taxon>
        <taxon>Bacillales</taxon>
        <taxon>Bacillaceae</taxon>
        <taxon>Alkalicoccus</taxon>
    </lineage>
</organism>
<feature type="active site" evidence="5">
    <location>
        <position position="36"/>
    </location>
</feature>
<dbReference type="InterPro" id="IPR017968">
    <property type="entry name" value="Acylphosphatase_CS"/>
</dbReference>
<dbReference type="Gene3D" id="3.30.70.100">
    <property type="match status" value="1"/>
</dbReference>
<dbReference type="EMBL" id="PZJJ01000008">
    <property type="protein sequence ID" value="PTL39343.1"/>
    <property type="molecule type" value="Genomic_DNA"/>
</dbReference>
<dbReference type="EC" id="3.6.1.7" evidence="2 5"/>
<dbReference type="PROSITE" id="PS00151">
    <property type="entry name" value="ACYLPHOSPHATASE_2"/>
    <property type="match status" value="1"/>
</dbReference>
<dbReference type="PANTHER" id="PTHR47268">
    <property type="entry name" value="ACYLPHOSPHATASE"/>
    <property type="match status" value="1"/>
</dbReference>
<dbReference type="InterPro" id="IPR001792">
    <property type="entry name" value="Acylphosphatase-like_dom"/>
</dbReference>
<proteinExistence type="inferred from homology"/>
<dbReference type="InterPro" id="IPR020456">
    <property type="entry name" value="Acylphosphatase"/>
</dbReference>
<evidence type="ECO:0000256" key="5">
    <source>
        <dbReference type="PROSITE-ProRule" id="PRU00520"/>
    </source>
</evidence>